<evidence type="ECO:0000256" key="1">
    <source>
        <dbReference type="SAM" id="MobiDB-lite"/>
    </source>
</evidence>
<evidence type="ECO:0000313" key="2">
    <source>
        <dbReference type="EMBL" id="KAF6475023.1"/>
    </source>
</evidence>
<accession>A0A7J8HRT9</accession>
<organism evidence="2 3">
    <name type="scientific">Rousettus aegyptiacus</name>
    <name type="common">Egyptian fruit bat</name>
    <name type="synonym">Pteropus aegyptiacus</name>
    <dbReference type="NCBI Taxonomy" id="9407"/>
    <lineage>
        <taxon>Eukaryota</taxon>
        <taxon>Metazoa</taxon>
        <taxon>Chordata</taxon>
        <taxon>Craniata</taxon>
        <taxon>Vertebrata</taxon>
        <taxon>Euteleostomi</taxon>
        <taxon>Mammalia</taxon>
        <taxon>Eutheria</taxon>
        <taxon>Laurasiatheria</taxon>
        <taxon>Chiroptera</taxon>
        <taxon>Yinpterochiroptera</taxon>
        <taxon>Pteropodoidea</taxon>
        <taxon>Pteropodidae</taxon>
        <taxon>Rousettinae</taxon>
        <taxon>Rousettus</taxon>
    </lineage>
</organism>
<proteinExistence type="predicted"/>
<name>A0A7J8HRT9_ROUAE</name>
<feature type="region of interest" description="Disordered" evidence="1">
    <location>
        <begin position="61"/>
        <end position="127"/>
    </location>
</feature>
<gene>
    <name evidence="2" type="ORF">HJG63_011116</name>
</gene>
<feature type="region of interest" description="Disordered" evidence="1">
    <location>
        <begin position="1"/>
        <end position="47"/>
    </location>
</feature>
<feature type="compositionally biased region" description="Polar residues" evidence="1">
    <location>
        <begin position="75"/>
        <end position="85"/>
    </location>
</feature>
<sequence>MSPWKGLVTPFPGPARSRAQRHLMLWPPRPSPSIRSPLPLRKPRRRNVKYFPCGHRVKQGLSRVGLTPTGHVLSRSPSLRPPNTNHPRRWEKTESEKRTRPPHPPETALVADALGRKSPQGGSGGRR</sequence>
<comment type="caution">
    <text evidence="2">The sequence shown here is derived from an EMBL/GenBank/DDBJ whole genome shotgun (WGS) entry which is preliminary data.</text>
</comment>
<feature type="compositionally biased region" description="Basic and acidic residues" evidence="1">
    <location>
        <begin position="88"/>
        <end position="99"/>
    </location>
</feature>
<dbReference type="Proteomes" id="UP000593571">
    <property type="component" value="Unassembled WGS sequence"/>
</dbReference>
<keyword evidence="3" id="KW-1185">Reference proteome</keyword>
<protein>
    <submittedName>
        <fullName evidence="2">Uncharacterized protein</fullName>
    </submittedName>
</protein>
<dbReference type="EMBL" id="JACASE010000004">
    <property type="protein sequence ID" value="KAF6475023.1"/>
    <property type="molecule type" value="Genomic_DNA"/>
</dbReference>
<evidence type="ECO:0000313" key="3">
    <source>
        <dbReference type="Proteomes" id="UP000593571"/>
    </source>
</evidence>
<dbReference type="AlphaFoldDB" id="A0A7J8HRT9"/>
<reference evidence="2 3" key="1">
    <citation type="journal article" date="2020" name="Nature">
        <title>Six reference-quality genomes reveal evolution of bat adaptations.</title>
        <authorList>
            <person name="Jebb D."/>
            <person name="Huang Z."/>
            <person name="Pippel M."/>
            <person name="Hughes G.M."/>
            <person name="Lavrichenko K."/>
            <person name="Devanna P."/>
            <person name="Winkler S."/>
            <person name="Jermiin L.S."/>
            <person name="Skirmuntt E.C."/>
            <person name="Katzourakis A."/>
            <person name="Burkitt-Gray L."/>
            <person name="Ray D.A."/>
            <person name="Sullivan K.A.M."/>
            <person name="Roscito J.G."/>
            <person name="Kirilenko B.M."/>
            <person name="Davalos L.M."/>
            <person name="Corthals A.P."/>
            <person name="Power M.L."/>
            <person name="Jones G."/>
            <person name="Ransome R.D."/>
            <person name="Dechmann D.K.N."/>
            <person name="Locatelli A.G."/>
            <person name="Puechmaille S.J."/>
            <person name="Fedrigo O."/>
            <person name="Jarvis E.D."/>
            <person name="Hiller M."/>
            <person name="Vernes S.C."/>
            <person name="Myers E.W."/>
            <person name="Teeling E.C."/>
        </authorList>
    </citation>
    <scope>NUCLEOTIDE SEQUENCE [LARGE SCALE GENOMIC DNA]</scope>
    <source>
        <strain evidence="2">MRouAeg1</strain>
        <tissue evidence="2">Muscle</tissue>
    </source>
</reference>